<proteinExistence type="predicted"/>
<dbReference type="AlphaFoldDB" id="A0A2T7NIV1"/>
<dbReference type="SUPFAM" id="SSF57424">
    <property type="entry name" value="LDL receptor-like module"/>
    <property type="match status" value="1"/>
</dbReference>
<dbReference type="Proteomes" id="UP000245119">
    <property type="component" value="Linkage Group LG12"/>
</dbReference>
<feature type="compositionally biased region" description="Basic residues" evidence="3">
    <location>
        <begin position="250"/>
        <end position="264"/>
    </location>
</feature>
<keyword evidence="4" id="KW-0812">Transmembrane</keyword>
<feature type="domain" description="CUB" evidence="5">
    <location>
        <begin position="22"/>
        <end position="116"/>
    </location>
</feature>
<dbReference type="Gene3D" id="2.60.120.290">
    <property type="entry name" value="Spermadhesin, CUB domain"/>
    <property type="match status" value="1"/>
</dbReference>
<dbReference type="CDD" id="cd00041">
    <property type="entry name" value="CUB"/>
    <property type="match status" value="1"/>
</dbReference>
<gene>
    <name evidence="6" type="ORF">C0Q70_19269</name>
</gene>
<keyword evidence="4" id="KW-1133">Transmembrane helix</keyword>
<evidence type="ECO:0000259" key="5">
    <source>
        <dbReference type="PROSITE" id="PS01180"/>
    </source>
</evidence>
<dbReference type="PROSITE" id="PS01180">
    <property type="entry name" value="CUB"/>
    <property type="match status" value="1"/>
</dbReference>
<reference evidence="6 7" key="1">
    <citation type="submission" date="2018-04" db="EMBL/GenBank/DDBJ databases">
        <title>The genome of golden apple snail Pomacea canaliculata provides insight into stress tolerance and invasive adaptation.</title>
        <authorList>
            <person name="Liu C."/>
            <person name="Liu B."/>
            <person name="Ren Y."/>
            <person name="Zhang Y."/>
            <person name="Wang H."/>
            <person name="Li S."/>
            <person name="Jiang F."/>
            <person name="Yin L."/>
            <person name="Zhang G."/>
            <person name="Qian W."/>
            <person name="Fan W."/>
        </authorList>
    </citation>
    <scope>NUCLEOTIDE SEQUENCE [LARGE SCALE GENOMIC DNA]</scope>
    <source>
        <strain evidence="6">SZHN2017</strain>
        <tissue evidence="6">Muscle</tissue>
    </source>
</reference>
<dbReference type="Gene3D" id="4.10.400.10">
    <property type="entry name" value="Low-density Lipoprotein Receptor"/>
    <property type="match status" value="1"/>
</dbReference>
<dbReference type="Pfam" id="PF00431">
    <property type="entry name" value="CUB"/>
    <property type="match status" value="1"/>
</dbReference>
<comment type="caution">
    <text evidence="2">Lacks conserved residue(s) required for the propagation of feature annotation.</text>
</comment>
<dbReference type="EMBL" id="PZQS01000012">
    <property type="protein sequence ID" value="PVD21103.1"/>
    <property type="molecule type" value="Genomic_DNA"/>
</dbReference>
<comment type="caution">
    <text evidence="6">The sequence shown here is derived from an EMBL/GenBank/DDBJ whole genome shotgun (WGS) entry which is preliminary data.</text>
</comment>
<feature type="transmembrane region" description="Helical" evidence="4">
    <location>
        <begin position="156"/>
        <end position="179"/>
    </location>
</feature>
<dbReference type="SUPFAM" id="SSF49854">
    <property type="entry name" value="Spermadhesin, CUB domain"/>
    <property type="match status" value="1"/>
</dbReference>
<evidence type="ECO:0000313" key="7">
    <source>
        <dbReference type="Proteomes" id="UP000245119"/>
    </source>
</evidence>
<dbReference type="InterPro" id="IPR000859">
    <property type="entry name" value="CUB_dom"/>
</dbReference>
<dbReference type="InterPro" id="IPR035914">
    <property type="entry name" value="Sperma_CUB_dom_sf"/>
</dbReference>
<evidence type="ECO:0000256" key="4">
    <source>
        <dbReference type="SAM" id="Phobius"/>
    </source>
</evidence>
<feature type="region of interest" description="Disordered" evidence="3">
    <location>
        <begin position="248"/>
        <end position="271"/>
    </location>
</feature>
<dbReference type="Pfam" id="PF00057">
    <property type="entry name" value="Ldl_recept_a"/>
    <property type="match status" value="1"/>
</dbReference>
<sequence>MAVQGVDAGRLLLRSADRGLLYPDCQVFLRAPPGKRIIFHFLFFDIHSPAECSSDNLQLFDDRYLQQELTGAMCNLGLVPAGVYTSTGQDAAVRLHKNNYLADQVELIFTAFHLAPCRDSEFQCHNSHCIDKTMRCDDYDSCGDASDMCLLGPAGVAGVVIASVILIVFLAALIAALLYRRHRRRRQEKKHVRRHAIKHGAAWSESNGRSEMFEVPHSDSRMTGFSTDASSGASGFVKSTAVEEADTMKTQKKRKWKKNSKGKRSAWQDESRADLDLHTKGVSKETTLKKVRYEDEVVPDIYSIPIKPSSKTQAWGETCCNGSLHVQNQTASHARKDNSNWSKQAWETNTHSMEGMAKNGDSQFPVYELDVMKLEDTCRRFHPPTFYDHIFSFRRYPSGAMRKAGNSTVTSKRMGYRRLQRDCGHSEYQTIDNHCHDNSSSTFLRVEK</sequence>
<accession>A0A2T7NIV1</accession>
<dbReference type="InterPro" id="IPR002172">
    <property type="entry name" value="LDrepeatLR_classA_rpt"/>
</dbReference>
<dbReference type="PROSITE" id="PS50068">
    <property type="entry name" value="LDLRA_2"/>
    <property type="match status" value="1"/>
</dbReference>
<keyword evidence="1 2" id="KW-1015">Disulfide bond</keyword>
<evidence type="ECO:0000313" key="6">
    <source>
        <dbReference type="EMBL" id="PVD21103.1"/>
    </source>
</evidence>
<organism evidence="6 7">
    <name type="scientific">Pomacea canaliculata</name>
    <name type="common">Golden apple snail</name>
    <dbReference type="NCBI Taxonomy" id="400727"/>
    <lineage>
        <taxon>Eukaryota</taxon>
        <taxon>Metazoa</taxon>
        <taxon>Spiralia</taxon>
        <taxon>Lophotrochozoa</taxon>
        <taxon>Mollusca</taxon>
        <taxon>Gastropoda</taxon>
        <taxon>Caenogastropoda</taxon>
        <taxon>Architaenioglossa</taxon>
        <taxon>Ampullarioidea</taxon>
        <taxon>Ampullariidae</taxon>
        <taxon>Pomacea</taxon>
    </lineage>
</organism>
<feature type="disulfide bond" evidence="2">
    <location>
        <begin position="124"/>
        <end position="142"/>
    </location>
</feature>
<dbReference type="PANTHER" id="PTHR24652">
    <property type="entry name" value="LOW-DENSITY LIPOPROTEIN RECEPTOR CLASS A DOMAIN-CONTAINING PROTEIN 2"/>
    <property type="match status" value="1"/>
</dbReference>
<name>A0A2T7NIV1_POMCA</name>
<keyword evidence="7" id="KW-1185">Reference proteome</keyword>
<evidence type="ECO:0000256" key="1">
    <source>
        <dbReference type="ARBA" id="ARBA00023157"/>
    </source>
</evidence>
<feature type="disulfide bond" evidence="2">
    <location>
        <begin position="117"/>
        <end position="129"/>
    </location>
</feature>
<dbReference type="CDD" id="cd00112">
    <property type="entry name" value="LDLa"/>
    <property type="match status" value="1"/>
</dbReference>
<protein>
    <recommendedName>
        <fullName evidence="5">CUB domain-containing protein</fullName>
    </recommendedName>
</protein>
<dbReference type="OrthoDB" id="6514358at2759"/>
<keyword evidence="4" id="KW-0472">Membrane</keyword>
<evidence type="ECO:0000256" key="3">
    <source>
        <dbReference type="SAM" id="MobiDB-lite"/>
    </source>
</evidence>
<dbReference type="InterPro" id="IPR036055">
    <property type="entry name" value="LDL_receptor-like_sf"/>
</dbReference>
<evidence type="ECO:0000256" key="2">
    <source>
        <dbReference type="PROSITE-ProRule" id="PRU00124"/>
    </source>
</evidence>
<dbReference type="InterPro" id="IPR042333">
    <property type="entry name" value="LRAD2/Mig-13-like"/>
</dbReference>